<evidence type="ECO:0000256" key="1">
    <source>
        <dbReference type="SAM" id="SignalP"/>
    </source>
</evidence>
<sequence>MRHSVLTTLSLIATLGAPCAATAAAPERLELGHTSGGAVVALLHADTGWSIVIDGPNAPLLSQPEPACIEVSDSSAGSPQELNAPYTHASRTATGIEATATIRSSPSVSFLVRDLWQLRGDVLSVQRTVTVQGSAPSGFSSAIVFSAPKLAWDDASYLAPGVLYADPTYDGERSPGGTLLYAAHHLSLREDILPAPLLGLYFRGGASIAMLDPAPRGDTTESESRLAQPEMTDARFQFGSLNVSQTQGKPLSFGFQYPGSVQGYFFGHGSAPVFMRRYHPIQNGFTQSYRVAFRLAHNPTFRDFSRDSWRWSWNTLKPPIHQIDIPAVRRVLTDHLAAQVTEINGHTGVPFVLSTVDDSHNWNWTMIAMGFVGKDIDCADALLLEADRDPSPRGQHMRALGLAMIATMIQGLPSVPLPATGIDLTTGQPWDHIWLAPWLRNATEDMRVLMLAYRREAKLGRPHPEWLVWVRQYCDWLIQQQRADGSFPRRWKPSSNEAAEPSGTASYNAVPVLVLMSEITGDANYRASAIRAADYTWTQYGSRGLFIGGASDNPNITDKEAGLLSLEAFLALYEDSHDAKWLDYAQAAGDFAESWIWIWNLPMPADADNAQLHWKRGVSTVGLQGITALHAGGADEYLDCAVALYARLYNYTHDAHYLEVTRLLLHDTKSMVALPGRLYDMRGPGWQQENFGLGPGPRGRGVGSHRLWLPWISANHLHGINALEEYDPALFKQLTASAVKDKGGAQ</sequence>
<dbReference type="InterPro" id="IPR008928">
    <property type="entry name" value="6-hairpin_glycosidase_sf"/>
</dbReference>
<protein>
    <recommendedName>
        <fullName evidence="4">Cellulase Ig-like domain-containing protein</fullName>
    </recommendedName>
</protein>
<feature type="chain" id="PRO_5039903937" description="Cellulase Ig-like domain-containing protein" evidence="1">
    <location>
        <begin position="24"/>
        <end position="746"/>
    </location>
</feature>
<name>A0A9J7BME9_9BACT</name>
<keyword evidence="3" id="KW-1185">Reference proteome</keyword>
<dbReference type="KEGG" id="orp:MOP44_17560"/>
<evidence type="ECO:0008006" key="4">
    <source>
        <dbReference type="Google" id="ProtNLM"/>
    </source>
</evidence>
<dbReference type="Proteomes" id="UP001059380">
    <property type="component" value="Chromosome"/>
</dbReference>
<dbReference type="AlphaFoldDB" id="A0A9J7BME9"/>
<reference evidence="2" key="1">
    <citation type="submission" date="2021-04" db="EMBL/GenBank/DDBJ databases">
        <title>Phylogenetic analysis of Acidobacteriaceae.</title>
        <authorList>
            <person name="Qiu L."/>
            <person name="Zhang Q."/>
        </authorList>
    </citation>
    <scope>NUCLEOTIDE SEQUENCE</scope>
    <source>
        <strain evidence="2">DSM 25168</strain>
    </source>
</reference>
<organism evidence="2 3">
    <name type="scientific">Occallatibacter riparius</name>
    <dbReference type="NCBI Taxonomy" id="1002689"/>
    <lineage>
        <taxon>Bacteria</taxon>
        <taxon>Pseudomonadati</taxon>
        <taxon>Acidobacteriota</taxon>
        <taxon>Terriglobia</taxon>
        <taxon>Terriglobales</taxon>
        <taxon>Acidobacteriaceae</taxon>
        <taxon>Occallatibacter</taxon>
    </lineage>
</organism>
<dbReference type="InterPro" id="IPR012341">
    <property type="entry name" value="6hp_glycosidase-like_sf"/>
</dbReference>
<evidence type="ECO:0000313" key="3">
    <source>
        <dbReference type="Proteomes" id="UP001059380"/>
    </source>
</evidence>
<accession>A0A9J7BME9</accession>
<feature type="signal peptide" evidence="1">
    <location>
        <begin position="1"/>
        <end position="23"/>
    </location>
</feature>
<dbReference type="RefSeq" id="WP_260791557.1">
    <property type="nucleotide sequence ID" value="NZ_CP093313.1"/>
</dbReference>
<dbReference type="Gene3D" id="1.50.10.10">
    <property type="match status" value="1"/>
</dbReference>
<proteinExistence type="predicted"/>
<evidence type="ECO:0000313" key="2">
    <source>
        <dbReference type="EMBL" id="UWZ82373.1"/>
    </source>
</evidence>
<gene>
    <name evidence="2" type="ORF">MOP44_17560</name>
</gene>
<keyword evidence="1" id="KW-0732">Signal</keyword>
<dbReference type="SUPFAM" id="SSF48208">
    <property type="entry name" value="Six-hairpin glycosidases"/>
    <property type="match status" value="1"/>
</dbReference>
<dbReference type="GO" id="GO:0005975">
    <property type="term" value="P:carbohydrate metabolic process"/>
    <property type="evidence" value="ECO:0007669"/>
    <property type="project" value="InterPro"/>
</dbReference>
<dbReference type="EMBL" id="CP093313">
    <property type="protein sequence ID" value="UWZ82373.1"/>
    <property type="molecule type" value="Genomic_DNA"/>
</dbReference>